<sequence length="297" mass="32789">MLCRFFVCLQGFKDTVNISLLGLAISDLMSLVTSLWVSICWNPLMYYADLPFIPGDVEYLTGSIPHLIFTRVTGWITAFVAFERCLCIALPLRVKTIVTPRRATWLIVAIFILVGAAHSTAFYTTGLDAVFDAARNRTLLGLVARPRSDEINSVSYSVNLVSPFGSFVLVLVCTAVTSAQLRQKSAWRVKSVAGTALKSTPGISGKDQKIIKMVVVISIVFIVSYLPANVMHMMYCTIADEPSLVTAYWTYMSVAFSFIKVLEAVNASVSIVLYYTMSSRYRAGFWAIFGKGSDDTK</sequence>
<accession>A0AAV2HWZ2</accession>
<dbReference type="GO" id="GO:0016020">
    <property type="term" value="C:membrane"/>
    <property type="evidence" value="ECO:0007669"/>
    <property type="project" value="UniProtKB-SubCell"/>
</dbReference>
<evidence type="ECO:0000256" key="6">
    <source>
        <dbReference type="ARBA" id="ARBA00023170"/>
    </source>
</evidence>
<evidence type="ECO:0000256" key="1">
    <source>
        <dbReference type="ARBA" id="ARBA00004141"/>
    </source>
</evidence>
<feature type="transmembrane region" description="Helical" evidence="8">
    <location>
        <begin position="20"/>
        <end position="44"/>
    </location>
</feature>
<keyword evidence="7" id="KW-0807">Transducer</keyword>
<reference evidence="10 11" key="1">
    <citation type="submission" date="2024-04" db="EMBL/GenBank/DDBJ databases">
        <authorList>
            <consortium name="Genoscope - CEA"/>
            <person name="William W."/>
        </authorList>
    </citation>
    <scope>NUCLEOTIDE SEQUENCE [LARGE SCALE GENOMIC DNA]</scope>
</reference>
<keyword evidence="6" id="KW-0675">Receptor</keyword>
<dbReference type="PANTHER" id="PTHR24243:SF208">
    <property type="entry name" value="PYROKININ-1 RECEPTOR"/>
    <property type="match status" value="1"/>
</dbReference>
<evidence type="ECO:0000313" key="11">
    <source>
        <dbReference type="Proteomes" id="UP001497497"/>
    </source>
</evidence>
<organism evidence="10 11">
    <name type="scientific">Lymnaea stagnalis</name>
    <name type="common">Great pond snail</name>
    <name type="synonym">Helix stagnalis</name>
    <dbReference type="NCBI Taxonomy" id="6523"/>
    <lineage>
        <taxon>Eukaryota</taxon>
        <taxon>Metazoa</taxon>
        <taxon>Spiralia</taxon>
        <taxon>Lophotrochozoa</taxon>
        <taxon>Mollusca</taxon>
        <taxon>Gastropoda</taxon>
        <taxon>Heterobranchia</taxon>
        <taxon>Euthyneura</taxon>
        <taxon>Panpulmonata</taxon>
        <taxon>Hygrophila</taxon>
        <taxon>Lymnaeoidea</taxon>
        <taxon>Lymnaeidae</taxon>
        <taxon>Lymnaea</taxon>
    </lineage>
</organism>
<dbReference type="GO" id="GO:0004930">
    <property type="term" value="F:G protein-coupled receptor activity"/>
    <property type="evidence" value="ECO:0007669"/>
    <property type="project" value="UniProtKB-KW"/>
</dbReference>
<protein>
    <recommendedName>
        <fullName evidence="9">G-protein coupled receptors family 1 profile domain-containing protein</fullName>
    </recommendedName>
</protein>
<dbReference type="PROSITE" id="PS50262">
    <property type="entry name" value="G_PROTEIN_RECEP_F1_2"/>
    <property type="match status" value="1"/>
</dbReference>
<dbReference type="PRINTS" id="PR00237">
    <property type="entry name" value="GPCRRHODOPSN"/>
</dbReference>
<proteinExistence type="predicted"/>
<evidence type="ECO:0000256" key="5">
    <source>
        <dbReference type="ARBA" id="ARBA00023136"/>
    </source>
</evidence>
<evidence type="ECO:0000256" key="4">
    <source>
        <dbReference type="ARBA" id="ARBA00023040"/>
    </source>
</evidence>
<dbReference type="Gene3D" id="1.20.1070.10">
    <property type="entry name" value="Rhodopsin 7-helix transmembrane proteins"/>
    <property type="match status" value="1"/>
</dbReference>
<gene>
    <name evidence="10" type="ORF">GSLYS_00012510001</name>
</gene>
<evidence type="ECO:0000259" key="9">
    <source>
        <dbReference type="PROSITE" id="PS50262"/>
    </source>
</evidence>
<dbReference type="AlphaFoldDB" id="A0AAV2HWZ2"/>
<dbReference type="InterPro" id="IPR017452">
    <property type="entry name" value="GPCR_Rhodpsn_7TM"/>
</dbReference>
<dbReference type="Proteomes" id="UP001497497">
    <property type="component" value="Unassembled WGS sequence"/>
</dbReference>
<evidence type="ECO:0000256" key="8">
    <source>
        <dbReference type="SAM" id="Phobius"/>
    </source>
</evidence>
<keyword evidence="5 8" id="KW-0472">Membrane</keyword>
<dbReference type="InterPro" id="IPR000276">
    <property type="entry name" value="GPCR_Rhodpsn"/>
</dbReference>
<feature type="transmembrane region" description="Helical" evidence="8">
    <location>
        <begin position="103"/>
        <end position="123"/>
    </location>
</feature>
<evidence type="ECO:0000256" key="7">
    <source>
        <dbReference type="ARBA" id="ARBA00023224"/>
    </source>
</evidence>
<keyword evidence="11" id="KW-1185">Reference proteome</keyword>
<dbReference type="PANTHER" id="PTHR24243">
    <property type="entry name" value="G-PROTEIN COUPLED RECEPTOR"/>
    <property type="match status" value="1"/>
</dbReference>
<dbReference type="EMBL" id="CAXITT010000309">
    <property type="protein sequence ID" value="CAL1538689.1"/>
    <property type="molecule type" value="Genomic_DNA"/>
</dbReference>
<keyword evidence="4" id="KW-0297">G-protein coupled receptor</keyword>
<feature type="transmembrane region" description="Helical" evidence="8">
    <location>
        <begin position="248"/>
        <end position="275"/>
    </location>
</feature>
<evidence type="ECO:0000256" key="3">
    <source>
        <dbReference type="ARBA" id="ARBA00022989"/>
    </source>
</evidence>
<name>A0AAV2HWZ2_LYMST</name>
<dbReference type="SUPFAM" id="SSF81321">
    <property type="entry name" value="Family A G protein-coupled receptor-like"/>
    <property type="match status" value="1"/>
</dbReference>
<feature type="transmembrane region" description="Helical" evidence="8">
    <location>
        <begin position="210"/>
        <end position="228"/>
    </location>
</feature>
<evidence type="ECO:0000256" key="2">
    <source>
        <dbReference type="ARBA" id="ARBA00022692"/>
    </source>
</evidence>
<keyword evidence="3 8" id="KW-1133">Transmembrane helix</keyword>
<feature type="domain" description="G-protein coupled receptors family 1 profile" evidence="9">
    <location>
        <begin position="1"/>
        <end position="274"/>
    </location>
</feature>
<comment type="subcellular location">
    <subcellularLocation>
        <location evidence="1">Membrane</location>
        <topology evidence="1">Multi-pass membrane protein</topology>
    </subcellularLocation>
</comment>
<comment type="caution">
    <text evidence="10">The sequence shown here is derived from an EMBL/GenBank/DDBJ whole genome shotgun (WGS) entry which is preliminary data.</text>
</comment>
<feature type="transmembrane region" description="Helical" evidence="8">
    <location>
        <begin position="160"/>
        <end position="181"/>
    </location>
</feature>
<evidence type="ECO:0000313" key="10">
    <source>
        <dbReference type="EMBL" id="CAL1538689.1"/>
    </source>
</evidence>
<dbReference type="Pfam" id="PF00001">
    <property type="entry name" value="7tm_1"/>
    <property type="match status" value="1"/>
</dbReference>
<keyword evidence="2 8" id="KW-0812">Transmembrane</keyword>